<dbReference type="EMBL" id="BPLQ01014968">
    <property type="protein sequence ID" value="GIY84738.1"/>
    <property type="molecule type" value="Genomic_DNA"/>
</dbReference>
<comment type="caution">
    <text evidence="1">The sequence shown here is derived from an EMBL/GenBank/DDBJ whole genome shotgun (WGS) entry which is preliminary data.</text>
</comment>
<name>A0AAV4WT65_9ARAC</name>
<protein>
    <submittedName>
        <fullName evidence="1">Uncharacterized protein</fullName>
    </submittedName>
</protein>
<organism evidence="1 2">
    <name type="scientific">Caerostris darwini</name>
    <dbReference type="NCBI Taxonomy" id="1538125"/>
    <lineage>
        <taxon>Eukaryota</taxon>
        <taxon>Metazoa</taxon>
        <taxon>Ecdysozoa</taxon>
        <taxon>Arthropoda</taxon>
        <taxon>Chelicerata</taxon>
        <taxon>Arachnida</taxon>
        <taxon>Araneae</taxon>
        <taxon>Araneomorphae</taxon>
        <taxon>Entelegynae</taxon>
        <taxon>Araneoidea</taxon>
        <taxon>Araneidae</taxon>
        <taxon>Caerostris</taxon>
    </lineage>
</organism>
<keyword evidence="2" id="KW-1185">Reference proteome</keyword>
<dbReference type="Proteomes" id="UP001054837">
    <property type="component" value="Unassembled WGS sequence"/>
</dbReference>
<accession>A0AAV4WT65</accession>
<evidence type="ECO:0000313" key="2">
    <source>
        <dbReference type="Proteomes" id="UP001054837"/>
    </source>
</evidence>
<evidence type="ECO:0000313" key="1">
    <source>
        <dbReference type="EMBL" id="GIY84738.1"/>
    </source>
</evidence>
<reference evidence="1 2" key="1">
    <citation type="submission" date="2021-06" db="EMBL/GenBank/DDBJ databases">
        <title>Caerostris darwini draft genome.</title>
        <authorList>
            <person name="Kono N."/>
            <person name="Arakawa K."/>
        </authorList>
    </citation>
    <scope>NUCLEOTIDE SEQUENCE [LARGE SCALE GENOMIC DNA]</scope>
</reference>
<sequence length="122" mass="13707">MPPQIVLEGRMEEAVKGTPGTAGCLTGHNDHSKGHSWSILGGRKIRESENLHESPICGTLLNKLLGPLWGCKTAICERGRARALMALGRIFWGHFHQPRRYFEASQSLALRKILSRRQFRGY</sequence>
<dbReference type="AlphaFoldDB" id="A0AAV4WT65"/>
<gene>
    <name evidence="1" type="ORF">CDAR_454891</name>
</gene>
<proteinExistence type="predicted"/>